<organism evidence="3 4">
    <name type="scientific">Silvimonas amylolytica</name>
    <dbReference type="NCBI Taxonomy" id="449663"/>
    <lineage>
        <taxon>Bacteria</taxon>
        <taxon>Pseudomonadati</taxon>
        <taxon>Pseudomonadota</taxon>
        <taxon>Betaproteobacteria</taxon>
        <taxon>Neisseriales</taxon>
        <taxon>Chitinibacteraceae</taxon>
        <taxon>Silvimonas</taxon>
    </lineage>
</organism>
<dbReference type="InterPro" id="IPR002347">
    <property type="entry name" value="SDR_fam"/>
</dbReference>
<name>A0ABQ2PN91_9NEIS</name>
<dbReference type="PRINTS" id="PR00081">
    <property type="entry name" value="GDHRDH"/>
</dbReference>
<comment type="caution">
    <text evidence="3">The sequence shown here is derived from an EMBL/GenBank/DDBJ whole genome shotgun (WGS) entry which is preliminary data.</text>
</comment>
<evidence type="ECO:0000259" key="2">
    <source>
        <dbReference type="SMART" id="SM00822"/>
    </source>
</evidence>
<comment type="similarity">
    <text evidence="1">Belongs to the short-chain dehydrogenases/reductases (SDR) family.</text>
</comment>
<evidence type="ECO:0000313" key="3">
    <source>
        <dbReference type="EMBL" id="GGP27087.1"/>
    </source>
</evidence>
<dbReference type="EMBL" id="BMLY01000005">
    <property type="protein sequence ID" value="GGP27087.1"/>
    <property type="molecule type" value="Genomic_DNA"/>
</dbReference>
<evidence type="ECO:0000256" key="1">
    <source>
        <dbReference type="ARBA" id="ARBA00006484"/>
    </source>
</evidence>
<dbReference type="InterPro" id="IPR036291">
    <property type="entry name" value="NAD(P)-bd_dom_sf"/>
</dbReference>
<proteinExistence type="inferred from homology"/>
<protein>
    <submittedName>
        <fullName evidence="3">3-ketoacyl-ACP reductase</fullName>
    </submittedName>
</protein>
<dbReference type="PRINTS" id="PR00080">
    <property type="entry name" value="SDRFAMILY"/>
</dbReference>
<dbReference type="InterPro" id="IPR057326">
    <property type="entry name" value="KR_dom"/>
</dbReference>
<sequence>MELIMTHTQPFAGKTAIVFGGSRGIGAAAARRLARDGADVVITYVSAPEKAAETVKAIEEQGGKALAVKADSADPAAIKAAVIHAVERFGQLDIAVVNAGILMIKDVADFSVEDLDRMLNINVRGVYLAIQAAAGFMQRGGRIITIGSNAAVRSGHPGSSVYSMTKGAVAIMVKGIAVDLAPQGITVNNIQPGPIATDMTSDMIDALKPMIPVRRAGEPDEIGGLVAYLASAESGYMTGSSITIDGGLAL</sequence>
<dbReference type="PANTHER" id="PTHR42760">
    <property type="entry name" value="SHORT-CHAIN DEHYDROGENASES/REDUCTASES FAMILY MEMBER"/>
    <property type="match status" value="1"/>
</dbReference>
<dbReference type="InterPro" id="IPR020904">
    <property type="entry name" value="Sc_DH/Rdtase_CS"/>
</dbReference>
<dbReference type="SMART" id="SM00822">
    <property type="entry name" value="PKS_KR"/>
    <property type="match status" value="1"/>
</dbReference>
<dbReference type="Gene3D" id="3.40.50.720">
    <property type="entry name" value="NAD(P)-binding Rossmann-like Domain"/>
    <property type="match status" value="1"/>
</dbReference>
<dbReference type="SUPFAM" id="SSF51735">
    <property type="entry name" value="NAD(P)-binding Rossmann-fold domains"/>
    <property type="match status" value="1"/>
</dbReference>
<dbReference type="PANTHER" id="PTHR42760:SF50">
    <property type="entry name" value="SHORT-CHAIN DEHYDROGENASE-RELATED"/>
    <property type="match status" value="1"/>
</dbReference>
<evidence type="ECO:0000313" key="4">
    <source>
        <dbReference type="Proteomes" id="UP000621859"/>
    </source>
</evidence>
<dbReference type="Proteomes" id="UP000621859">
    <property type="component" value="Unassembled WGS sequence"/>
</dbReference>
<reference evidence="4" key="1">
    <citation type="journal article" date="2019" name="Int. J. Syst. Evol. Microbiol.">
        <title>The Global Catalogue of Microorganisms (GCM) 10K type strain sequencing project: providing services to taxonomists for standard genome sequencing and annotation.</title>
        <authorList>
            <consortium name="The Broad Institute Genomics Platform"/>
            <consortium name="The Broad Institute Genome Sequencing Center for Infectious Disease"/>
            <person name="Wu L."/>
            <person name="Ma J."/>
        </authorList>
    </citation>
    <scope>NUCLEOTIDE SEQUENCE [LARGE SCALE GENOMIC DNA]</scope>
    <source>
        <strain evidence="4">CGMCC 1.8860</strain>
    </source>
</reference>
<accession>A0ABQ2PN91</accession>
<gene>
    <name evidence="3" type="ORF">GCM10010971_29060</name>
</gene>
<dbReference type="Pfam" id="PF13561">
    <property type="entry name" value="adh_short_C2"/>
    <property type="match status" value="1"/>
</dbReference>
<dbReference type="PROSITE" id="PS00061">
    <property type="entry name" value="ADH_SHORT"/>
    <property type="match status" value="1"/>
</dbReference>
<feature type="domain" description="Ketoreductase" evidence="2">
    <location>
        <begin position="14"/>
        <end position="193"/>
    </location>
</feature>
<keyword evidence="4" id="KW-1185">Reference proteome</keyword>